<keyword evidence="3 6" id="KW-0812">Transmembrane</keyword>
<feature type="domain" description="RDD" evidence="7">
    <location>
        <begin position="11"/>
        <end position="133"/>
    </location>
</feature>
<keyword evidence="2" id="KW-1003">Cell membrane</keyword>
<dbReference type="InterPro" id="IPR010432">
    <property type="entry name" value="RDD"/>
</dbReference>
<evidence type="ECO:0000256" key="4">
    <source>
        <dbReference type="ARBA" id="ARBA00022989"/>
    </source>
</evidence>
<dbReference type="GO" id="GO:0005886">
    <property type="term" value="C:plasma membrane"/>
    <property type="evidence" value="ECO:0007669"/>
    <property type="project" value="UniProtKB-SubCell"/>
</dbReference>
<organism evidence="8 9">
    <name type="scientific">Thiogranum longum</name>
    <dbReference type="NCBI Taxonomy" id="1537524"/>
    <lineage>
        <taxon>Bacteria</taxon>
        <taxon>Pseudomonadati</taxon>
        <taxon>Pseudomonadota</taxon>
        <taxon>Gammaproteobacteria</taxon>
        <taxon>Chromatiales</taxon>
        <taxon>Ectothiorhodospiraceae</taxon>
        <taxon>Thiogranum</taxon>
    </lineage>
</organism>
<evidence type="ECO:0000256" key="5">
    <source>
        <dbReference type="ARBA" id="ARBA00023136"/>
    </source>
</evidence>
<keyword evidence="5 6" id="KW-0472">Membrane</keyword>
<protein>
    <submittedName>
        <fullName evidence="8">Putative RDD family membrane protein YckC</fullName>
    </submittedName>
</protein>
<dbReference type="Proteomes" id="UP000295707">
    <property type="component" value="Unassembled WGS sequence"/>
</dbReference>
<proteinExistence type="predicted"/>
<evidence type="ECO:0000313" key="8">
    <source>
        <dbReference type="EMBL" id="TCK19005.1"/>
    </source>
</evidence>
<evidence type="ECO:0000313" key="9">
    <source>
        <dbReference type="Proteomes" id="UP000295707"/>
    </source>
</evidence>
<dbReference type="AlphaFoldDB" id="A0A4R1HF90"/>
<evidence type="ECO:0000256" key="3">
    <source>
        <dbReference type="ARBA" id="ARBA00022692"/>
    </source>
</evidence>
<keyword evidence="9" id="KW-1185">Reference proteome</keyword>
<evidence type="ECO:0000256" key="6">
    <source>
        <dbReference type="SAM" id="Phobius"/>
    </source>
</evidence>
<gene>
    <name evidence="8" type="ORF">DFR30_2297</name>
</gene>
<feature type="transmembrane region" description="Helical" evidence="6">
    <location>
        <begin position="99"/>
        <end position="121"/>
    </location>
</feature>
<name>A0A4R1HF90_9GAMM</name>
<dbReference type="PANTHER" id="PTHR36115">
    <property type="entry name" value="PROLINE-RICH ANTIGEN HOMOLOG-RELATED"/>
    <property type="match status" value="1"/>
</dbReference>
<dbReference type="RefSeq" id="WP_132973298.1">
    <property type="nucleotide sequence ID" value="NZ_SMFX01000001.1"/>
</dbReference>
<evidence type="ECO:0000259" key="7">
    <source>
        <dbReference type="Pfam" id="PF06271"/>
    </source>
</evidence>
<dbReference type="OrthoDB" id="9793824at2"/>
<reference evidence="8 9" key="1">
    <citation type="submission" date="2019-03" db="EMBL/GenBank/DDBJ databases">
        <title>Genomic Encyclopedia of Type Strains, Phase IV (KMG-IV): sequencing the most valuable type-strain genomes for metagenomic binning, comparative biology and taxonomic classification.</title>
        <authorList>
            <person name="Goeker M."/>
        </authorList>
    </citation>
    <scope>NUCLEOTIDE SEQUENCE [LARGE SCALE GENOMIC DNA]</scope>
    <source>
        <strain evidence="8 9">DSM 19610</strain>
    </source>
</reference>
<dbReference type="Pfam" id="PF06271">
    <property type="entry name" value="RDD"/>
    <property type="match status" value="1"/>
</dbReference>
<sequence length="152" mass="17602">MPDSSHQPRPAGLFRRLAALLYDSLLLLAIVFIATAILLPLTGGEAIQHNPFLTTYLLFISFFFYSWFWMHGGQTLGMRSWRLQLRNINPGPITLWQALLRFLVAIPSALLLGVGYLWMLIDRDKLTWHDRYSETRIVQLDQNPHPGRKQKK</sequence>
<dbReference type="PANTHER" id="PTHR36115:SF10">
    <property type="entry name" value="RDD DOMAIN-CONTAINING PROTEIN"/>
    <property type="match status" value="1"/>
</dbReference>
<evidence type="ECO:0000256" key="2">
    <source>
        <dbReference type="ARBA" id="ARBA00022475"/>
    </source>
</evidence>
<feature type="transmembrane region" description="Helical" evidence="6">
    <location>
        <begin position="20"/>
        <end position="41"/>
    </location>
</feature>
<feature type="transmembrane region" description="Helical" evidence="6">
    <location>
        <begin position="53"/>
        <end position="70"/>
    </location>
</feature>
<keyword evidence="4 6" id="KW-1133">Transmembrane helix</keyword>
<comment type="caution">
    <text evidence="8">The sequence shown here is derived from an EMBL/GenBank/DDBJ whole genome shotgun (WGS) entry which is preliminary data.</text>
</comment>
<comment type="subcellular location">
    <subcellularLocation>
        <location evidence="1">Cell membrane</location>
        <topology evidence="1">Multi-pass membrane protein</topology>
    </subcellularLocation>
</comment>
<dbReference type="EMBL" id="SMFX01000001">
    <property type="protein sequence ID" value="TCK19005.1"/>
    <property type="molecule type" value="Genomic_DNA"/>
</dbReference>
<dbReference type="InterPro" id="IPR051791">
    <property type="entry name" value="Pra-immunoreactive"/>
</dbReference>
<evidence type="ECO:0000256" key="1">
    <source>
        <dbReference type="ARBA" id="ARBA00004651"/>
    </source>
</evidence>
<accession>A0A4R1HF90</accession>